<feature type="transmembrane region" description="Helical" evidence="1">
    <location>
        <begin position="21"/>
        <end position="44"/>
    </location>
</feature>
<organism evidence="2 3">
    <name type="scientific">Leptospira gomenensis</name>
    <dbReference type="NCBI Taxonomy" id="2484974"/>
    <lineage>
        <taxon>Bacteria</taxon>
        <taxon>Pseudomonadati</taxon>
        <taxon>Spirochaetota</taxon>
        <taxon>Spirochaetia</taxon>
        <taxon>Leptospirales</taxon>
        <taxon>Leptospiraceae</taxon>
        <taxon>Leptospira</taxon>
    </lineage>
</organism>
<comment type="caution">
    <text evidence="2">The sequence shown here is derived from an EMBL/GenBank/DDBJ whole genome shotgun (WGS) entry which is preliminary data.</text>
</comment>
<dbReference type="OrthoDB" id="344153at2"/>
<protein>
    <submittedName>
        <fullName evidence="2">Uncharacterized protein</fullName>
    </submittedName>
</protein>
<evidence type="ECO:0000313" key="3">
    <source>
        <dbReference type="Proteomes" id="UP000298277"/>
    </source>
</evidence>
<dbReference type="RefSeq" id="WP_135594065.1">
    <property type="nucleotide sequence ID" value="NZ_RQEZ01000057.1"/>
</dbReference>
<name>A0A5F1YQL3_9LEPT</name>
<accession>A0A5F1YQL3</accession>
<evidence type="ECO:0000313" key="2">
    <source>
        <dbReference type="EMBL" id="TGK32763.1"/>
    </source>
</evidence>
<keyword evidence="1" id="KW-0812">Transmembrane</keyword>
<dbReference type="EMBL" id="RQFA01000048">
    <property type="protein sequence ID" value="TGK32763.1"/>
    <property type="molecule type" value="Genomic_DNA"/>
</dbReference>
<dbReference type="Proteomes" id="UP000298277">
    <property type="component" value="Unassembled WGS sequence"/>
</dbReference>
<keyword evidence="3" id="KW-1185">Reference proteome</keyword>
<evidence type="ECO:0000256" key="1">
    <source>
        <dbReference type="SAM" id="Phobius"/>
    </source>
</evidence>
<feature type="transmembrane region" description="Helical" evidence="1">
    <location>
        <begin position="259"/>
        <end position="282"/>
    </location>
</feature>
<feature type="transmembrane region" description="Helical" evidence="1">
    <location>
        <begin position="235"/>
        <end position="253"/>
    </location>
</feature>
<gene>
    <name evidence="2" type="ORF">EHQ17_12405</name>
</gene>
<dbReference type="AlphaFoldDB" id="A0A5F1YQL3"/>
<keyword evidence="1" id="KW-1133">Transmembrane helix</keyword>
<reference evidence="2" key="1">
    <citation type="journal article" date="2019" name="PLoS Negl. Trop. Dis.">
        <title>Revisiting the worldwide diversity of Leptospira species in the environment.</title>
        <authorList>
            <person name="Vincent A.T."/>
            <person name="Schiettekatte O."/>
            <person name="Bourhy P."/>
            <person name="Veyrier F.J."/>
            <person name="Picardeau M."/>
        </authorList>
    </citation>
    <scope>NUCLEOTIDE SEQUENCE [LARGE SCALE GENOMIC DNA]</scope>
    <source>
        <strain evidence="2">201800299</strain>
    </source>
</reference>
<feature type="transmembrane region" description="Helical" evidence="1">
    <location>
        <begin position="56"/>
        <end position="80"/>
    </location>
</feature>
<keyword evidence="1" id="KW-0472">Membrane</keyword>
<sequence length="418" mass="48178">MSDWKFENEKMYKLTKSPYRFSGVSGCLILFLFLFVSVVALIATGYSLSLFLEGKILYPSLIVLLGFSFIYLLLSSILAYRKTKHFVRVEELDSRLGTFTIRETERPELRIALEEYISYKIRKRIVSGRGENDSDNGYRKFWDLFLVKNDGSFYLLESYSTLEELKKEMPSFRSIFPLPVSADPKTGMWNSDRTPLTFSAQTEKIHSKFLKLLVSDSETIVEISKPKTLNDKFKILLVIGIFYGVWGAIASSLSEPDPVFLFFFVPFSVLFLGIFSVGLTFIMTRNLELSSNSNGLRIRYKTWLPILSRILYLERFFPKHVVRHVRSNRIQDGQDILIVALKKNSNKTKRGILEFLFNLQAVPLKDYLIPGDEELLGIWHLLPWIKESPGFADLLAAESAIEERLGLEEEKIGFEDLK</sequence>
<proteinExistence type="predicted"/>